<evidence type="ECO:0000313" key="2">
    <source>
        <dbReference type="Proteomes" id="UP000596329"/>
    </source>
</evidence>
<dbReference type="Proteomes" id="UP000596329">
    <property type="component" value="Chromosome"/>
</dbReference>
<sequence length="261" mass="30866">MSKQSKISVKHFLNTNLKPYVINGTNYFSIYMLVIANRKNTKIKSLIFDELYTENDFNEIISFTDSEDEILLNKEISCIENIGQILIDVLKEFDTTFFTVYYGFLSSIFIKDINFDYITNKLSRIDEYGKQQYEDNYYLNEDSEKTKIISLTENKKNSFNINFENIINSEISENENITKGMSLLTYFSFIGQDLLKNSVNEKSKITEINEINKLVFYSSLSQFEWILKGSKKNKELFLKFENVFFTQKSDFLNYFIDKYKT</sequence>
<dbReference type="RefSeq" id="WP_063742594.1">
    <property type="nucleotide sequence ID" value="NZ_CP059075.1"/>
</dbReference>
<accession>A0A7U2NFU1</accession>
<proteinExistence type="predicted"/>
<gene>
    <name evidence="1" type="ORF">H0H26_00805</name>
</gene>
<reference evidence="1 2" key="1">
    <citation type="submission" date="2020-07" db="EMBL/GenBank/DDBJ databases">
        <title>Genomic characterization of Flavobacterium psychrophilum strains.</title>
        <authorList>
            <person name="Castillo D."/>
            <person name="Jorgensen J."/>
            <person name="Middelboe M."/>
        </authorList>
    </citation>
    <scope>NUCLEOTIDE SEQUENCE [LARGE SCALE GENOMIC DNA]</scope>
    <source>
        <strain evidence="1 2">FPS-R7</strain>
    </source>
</reference>
<name>A0A7U2NFU1_FLAPS</name>
<organism evidence="1 2">
    <name type="scientific">Flavobacterium psychrophilum</name>
    <dbReference type="NCBI Taxonomy" id="96345"/>
    <lineage>
        <taxon>Bacteria</taxon>
        <taxon>Pseudomonadati</taxon>
        <taxon>Bacteroidota</taxon>
        <taxon>Flavobacteriia</taxon>
        <taxon>Flavobacteriales</taxon>
        <taxon>Flavobacteriaceae</taxon>
        <taxon>Flavobacterium</taxon>
    </lineage>
</organism>
<protein>
    <submittedName>
        <fullName evidence="1">Uncharacterized protein</fullName>
    </submittedName>
</protein>
<evidence type="ECO:0000313" key="1">
    <source>
        <dbReference type="EMBL" id="QRE04178.1"/>
    </source>
</evidence>
<dbReference type="EMBL" id="CP059075">
    <property type="protein sequence ID" value="QRE04178.1"/>
    <property type="molecule type" value="Genomic_DNA"/>
</dbReference>
<dbReference type="AlphaFoldDB" id="A0A7U2NFU1"/>